<dbReference type="EMBL" id="MCOG01000024">
    <property type="protein sequence ID" value="ORY75853.1"/>
    <property type="molecule type" value="Genomic_DNA"/>
</dbReference>
<keyword evidence="3" id="KW-1185">Reference proteome</keyword>
<accession>A0A1Y2EW73</accession>
<name>A0A1Y2EW73_9FUNG</name>
<gene>
    <name evidence="2" type="ORF">LY90DRAFT_501956</name>
</gene>
<evidence type="ECO:0000313" key="2">
    <source>
        <dbReference type="EMBL" id="ORY75853.1"/>
    </source>
</evidence>
<keyword evidence="1" id="KW-0175">Coiled coil</keyword>
<organism evidence="2 3">
    <name type="scientific">Neocallimastix californiae</name>
    <dbReference type="NCBI Taxonomy" id="1754190"/>
    <lineage>
        <taxon>Eukaryota</taxon>
        <taxon>Fungi</taxon>
        <taxon>Fungi incertae sedis</taxon>
        <taxon>Chytridiomycota</taxon>
        <taxon>Chytridiomycota incertae sedis</taxon>
        <taxon>Neocallimastigomycetes</taxon>
        <taxon>Neocallimastigales</taxon>
        <taxon>Neocallimastigaceae</taxon>
        <taxon>Neocallimastix</taxon>
    </lineage>
</organism>
<feature type="coiled-coil region" evidence="1">
    <location>
        <begin position="74"/>
        <end position="114"/>
    </location>
</feature>
<evidence type="ECO:0000313" key="3">
    <source>
        <dbReference type="Proteomes" id="UP000193920"/>
    </source>
</evidence>
<evidence type="ECO:0000256" key="1">
    <source>
        <dbReference type="SAM" id="Coils"/>
    </source>
</evidence>
<proteinExistence type="predicted"/>
<protein>
    <submittedName>
        <fullName evidence="2">Uncharacterized protein</fullName>
    </submittedName>
</protein>
<dbReference type="STRING" id="1754190.A0A1Y2EW73"/>
<reference evidence="2 3" key="1">
    <citation type="submission" date="2016-08" db="EMBL/GenBank/DDBJ databases">
        <title>A Parts List for Fungal Cellulosomes Revealed by Comparative Genomics.</title>
        <authorList>
            <consortium name="DOE Joint Genome Institute"/>
            <person name="Haitjema C.H."/>
            <person name="Gilmore S.P."/>
            <person name="Henske J.K."/>
            <person name="Solomon K.V."/>
            <person name="De Groot R."/>
            <person name="Kuo A."/>
            <person name="Mondo S.J."/>
            <person name="Salamov A.A."/>
            <person name="Labutti K."/>
            <person name="Zhao Z."/>
            <person name="Chiniquy J."/>
            <person name="Barry K."/>
            <person name="Brewer H.M."/>
            <person name="Purvine S.O."/>
            <person name="Wright A.T."/>
            <person name="Boxma B."/>
            <person name="Van Alen T."/>
            <person name="Hackstein J.H."/>
            <person name="Baker S.E."/>
            <person name="Grigoriev I.V."/>
            <person name="O'Malley M.A."/>
        </authorList>
    </citation>
    <scope>NUCLEOTIDE SEQUENCE [LARGE SCALE GENOMIC DNA]</scope>
    <source>
        <strain evidence="2 3">G1</strain>
    </source>
</reference>
<dbReference type="Proteomes" id="UP000193920">
    <property type="component" value="Unassembled WGS sequence"/>
</dbReference>
<sequence length="270" mass="32774">MSEYIGFTNVEVKELCTKQKEIIQQQKQIKIQKKIEIYNLNDSNNNTNKKRKFNNDEIENKEVVNRNYNELIYNKEKNQEYKNKIIEKDEKNKNKENDKKYKKIENNKNDENNKEDVNFRNLKIWYNGYKLKNEFLNEYYEIYSPYSIIKALRFNKILDYWCYSGTFYFLSKYIEMNLFGLKEDIILLRDGLKIKINISSYQNDMKTFTFKDDIFTMHVHLGYLAYDTDTKQVYIPNKEIQNVFKTVTNSPMWNTIAKKIEESRRLLKAI</sequence>
<comment type="caution">
    <text evidence="2">The sequence shown here is derived from an EMBL/GenBank/DDBJ whole genome shotgun (WGS) entry which is preliminary data.</text>
</comment>
<dbReference type="AlphaFoldDB" id="A0A1Y2EW73"/>